<dbReference type="RefSeq" id="WP_089909836.1">
    <property type="nucleotide sequence ID" value="NZ_FOFV01000001.1"/>
</dbReference>
<dbReference type="Proteomes" id="UP000199503">
    <property type="component" value="Unassembled WGS sequence"/>
</dbReference>
<organism evidence="1 2">
    <name type="scientific">Lentzea albida</name>
    <dbReference type="NCBI Taxonomy" id="65499"/>
    <lineage>
        <taxon>Bacteria</taxon>
        <taxon>Bacillati</taxon>
        <taxon>Actinomycetota</taxon>
        <taxon>Actinomycetes</taxon>
        <taxon>Pseudonocardiales</taxon>
        <taxon>Pseudonocardiaceae</taxon>
        <taxon>Lentzea</taxon>
    </lineage>
</organism>
<evidence type="ECO:0008006" key="3">
    <source>
        <dbReference type="Google" id="ProtNLM"/>
    </source>
</evidence>
<name>A0A1H9CJS7_9PSEU</name>
<dbReference type="AlphaFoldDB" id="A0A1H9CJS7"/>
<proteinExistence type="predicted"/>
<dbReference type="OrthoDB" id="3284019at2"/>
<gene>
    <name evidence="1" type="ORF">SAMN04488000_101966</name>
</gene>
<protein>
    <recommendedName>
        <fullName evidence="3">DUF4034 domain-containing protein</fullName>
    </recommendedName>
</protein>
<dbReference type="STRING" id="65499.SAMN04488000_101966"/>
<dbReference type="EMBL" id="FOFV01000001">
    <property type="protein sequence ID" value="SEQ01455.1"/>
    <property type="molecule type" value="Genomic_DNA"/>
</dbReference>
<reference evidence="2" key="1">
    <citation type="submission" date="2016-10" db="EMBL/GenBank/DDBJ databases">
        <authorList>
            <person name="Varghese N."/>
            <person name="Submissions S."/>
        </authorList>
    </citation>
    <scope>NUCLEOTIDE SEQUENCE [LARGE SCALE GENOMIC DNA]</scope>
    <source>
        <strain evidence="2">DSM 44437</strain>
    </source>
</reference>
<sequence length="324" mass="36301">MVSQLPSYVDVNFDDDELMSTALALVSGELGPALRLIAATREQPHRHELVLDVLGGAGTVVLPRLLDAHEERPDDRELLLLLGSAQSVAGWESRGAAGADRTTEEQWDGLRKFSHLAHETLHRAAALDPDDVAPWALMMSMAVALPTHRREAAEVYEEVVKRVPDLFNASFRRLHAACAKWYGSHEEMFGFARSTADGLPDGHPLLALIPTAHIEMHVYLTWKTSFAVRMWQTISRSYLKKQRAEVDAASDRLLAGADDHPRSPWAHQIFANYYYELFVTDRLAQHLARGGERASRWPWGYSGDADAQFARAHSHVARFHRQDG</sequence>
<accession>A0A1H9CJS7</accession>
<evidence type="ECO:0000313" key="2">
    <source>
        <dbReference type="Proteomes" id="UP000199503"/>
    </source>
</evidence>
<keyword evidence="2" id="KW-1185">Reference proteome</keyword>
<evidence type="ECO:0000313" key="1">
    <source>
        <dbReference type="EMBL" id="SEQ01455.1"/>
    </source>
</evidence>